<accession>A0A1S7P056</accession>
<dbReference type="AlphaFoldDB" id="A0A1S7P056"/>
<evidence type="ECO:0000256" key="1">
    <source>
        <dbReference type="SAM" id="Phobius"/>
    </source>
</evidence>
<protein>
    <submittedName>
        <fullName evidence="2">Uncharacterized protein</fullName>
    </submittedName>
</protein>
<proteinExistence type="predicted"/>
<keyword evidence="1" id="KW-0812">Transmembrane</keyword>
<organism evidence="2 3">
    <name type="scientific">Agrobacterium tumefaciens str. Kerr 14</name>
    <dbReference type="NCBI Taxonomy" id="1183424"/>
    <lineage>
        <taxon>Bacteria</taxon>
        <taxon>Pseudomonadati</taxon>
        <taxon>Pseudomonadota</taxon>
        <taxon>Alphaproteobacteria</taxon>
        <taxon>Hyphomicrobiales</taxon>
        <taxon>Rhizobiaceae</taxon>
        <taxon>Rhizobium/Agrobacterium group</taxon>
        <taxon>Agrobacterium</taxon>
        <taxon>Agrobacterium tumefaciens complex</taxon>
    </lineage>
</organism>
<name>A0A1S7P056_AGRTU</name>
<keyword evidence="1" id="KW-1133">Transmembrane helix</keyword>
<dbReference type="EMBL" id="FBWC01000007">
    <property type="protein sequence ID" value="CUX14120.1"/>
    <property type="molecule type" value="Genomic_DNA"/>
</dbReference>
<sequence length="57" mass="6850">MQPRDFFMNWLFGPLLILGIILWEQHEANWQRALENALSNCLVYDSNYHCASWMPQH</sequence>
<gene>
    <name evidence="2" type="ORF">AGR4C_Cc150038</name>
</gene>
<feature type="transmembrane region" description="Helical" evidence="1">
    <location>
        <begin position="6"/>
        <end position="23"/>
    </location>
</feature>
<reference evidence="2 3" key="1">
    <citation type="submission" date="2016-01" db="EMBL/GenBank/DDBJ databases">
        <authorList>
            <person name="Oliw E.H."/>
        </authorList>
    </citation>
    <scope>NUCLEOTIDE SEQUENCE [LARGE SCALE GENOMIC DNA]</scope>
    <source>
        <strain evidence="2 3">Kerr 14</strain>
    </source>
</reference>
<dbReference type="Proteomes" id="UP000191897">
    <property type="component" value="Unassembled WGS sequence"/>
</dbReference>
<evidence type="ECO:0000313" key="2">
    <source>
        <dbReference type="EMBL" id="CUX14120.1"/>
    </source>
</evidence>
<evidence type="ECO:0000313" key="3">
    <source>
        <dbReference type="Proteomes" id="UP000191897"/>
    </source>
</evidence>
<keyword evidence="1" id="KW-0472">Membrane</keyword>